<sequence>MAQGVVLTFDPKADGQVRDLWAKLDAAGLPTERKFPPHLTLAMATDIPARTRAALKSDLRMLAVPNIGLEALSTFSSTENVLMLAAVTDGELLAVHSAVHDVLAGRVRNPSAYYLPGAWMAHCTLAQGVTREQMVAGFDALFPVTPIRVRARQIAVLDTTNDEIDVLVDL</sequence>
<dbReference type="PANTHER" id="PTHR36039:SF2">
    <property type="entry name" value="RNA LIGASE_CYCLIC NUCLEOTIDE PHOSPHODIESTERASE FAMILY PROTEIN"/>
    <property type="match status" value="1"/>
</dbReference>
<dbReference type="InterPro" id="IPR009097">
    <property type="entry name" value="Cyclic_Pdiesterase"/>
</dbReference>
<protein>
    <submittedName>
        <fullName evidence="1">2'-5' RNA ligase</fullName>
    </submittedName>
</protein>
<evidence type="ECO:0000313" key="1">
    <source>
        <dbReference type="EMBL" id="SDP45202.1"/>
    </source>
</evidence>
<dbReference type="PANTHER" id="PTHR36039">
    <property type="match status" value="1"/>
</dbReference>
<dbReference type="SUPFAM" id="SSF55144">
    <property type="entry name" value="LigT-like"/>
    <property type="match status" value="1"/>
</dbReference>
<keyword evidence="1" id="KW-0436">Ligase</keyword>
<dbReference type="RefSeq" id="WP_091379829.1">
    <property type="nucleotide sequence ID" value="NZ_FNDV01000014.1"/>
</dbReference>
<keyword evidence="2" id="KW-1185">Reference proteome</keyword>
<dbReference type="GO" id="GO:0016874">
    <property type="term" value="F:ligase activity"/>
    <property type="evidence" value="ECO:0007669"/>
    <property type="project" value="UniProtKB-KW"/>
</dbReference>
<dbReference type="Proteomes" id="UP000199651">
    <property type="component" value="Unassembled WGS sequence"/>
</dbReference>
<accession>A0A1H0STU9</accession>
<proteinExistence type="predicted"/>
<dbReference type="Pfam" id="PF13563">
    <property type="entry name" value="2_5_RNA_ligase2"/>
    <property type="match status" value="1"/>
</dbReference>
<dbReference type="OrthoDB" id="3397424at2"/>
<name>A0A1H0STU9_9PSEU</name>
<reference evidence="2" key="1">
    <citation type="submission" date="2016-10" db="EMBL/GenBank/DDBJ databases">
        <authorList>
            <person name="Varghese N."/>
            <person name="Submissions S."/>
        </authorList>
    </citation>
    <scope>NUCLEOTIDE SEQUENCE [LARGE SCALE GENOMIC DNA]</scope>
    <source>
        <strain evidence="2">IBRC-M 10655</strain>
    </source>
</reference>
<organism evidence="1 2">
    <name type="scientific">Actinokineospora alba</name>
    <dbReference type="NCBI Taxonomy" id="504798"/>
    <lineage>
        <taxon>Bacteria</taxon>
        <taxon>Bacillati</taxon>
        <taxon>Actinomycetota</taxon>
        <taxon>Actinomycetes</taxon>
        <taxon>Pseudonocardiales</taxon>
        <taxon>Pseudonocardiaceae</taxon>
        <taxon>Actinokineospora</taxon>
    </lineage>
</organism>
<dbReference type="STRING" id="504798.SAMN05421871_11450"/>
<evidence type="ECO:0000313" key="2">
    <source>
        <dbReference type="Proteomes" id="UP000199651"/>
    </source>
</evidence>
<dbReference type="AlphaFoldDB" id="A0A1H0STU9"/>
<dbReference type="EMBL" id="FNJB01000009">
    <property type="protein sequence ID" value="SDP45202.1"/>
    <property type="molecule type" value="Genomic_DNA"/>
</dbReference>
<dbReference type="Gene3D" id="3.90.1140.10">
    <property type="entry name" value="Cyclic phosphodiesterase"/>
    <property type="match status" value="1"/>
</dbReference>
<gene>
    <name evidence="1" type="ORF">SAMN05192558_10996</name>
</gene>